<dbReference type="InterPro" id="IPR003409">
    <property type="entry name" value="MORN"/>
</dbReference>
<evidence type="ECO:0000313" key="4">
    <source>
        <dbReference type="Proteomes" id="UP001153069"/>
    </source>
</evidence>
<feature type="region of interest" description="Disordered" evidence="2">
    <location>
        <begin position="123"/>
        <end position="199"/>
    </location>
</feature>
<evidence type="ECO:0000256" key="2">
    <source>
        <dbReference type="SAM" id="MobiDB-lite"/>
    </source>
</evidence>
<organism evidence="3 4">
    <name type="scientific">Seminavis robusta</name>
    <dbReference type="NCBI Taxonomy" id="568900"/>
    <lineage>
        <taxon>Eukaryota</taxon>
        <taxon>Sar</taxon>
        <taxon>Stramenopiles</taxon>
        <taxon>Ochrophyta</taxon>
        <taxon>Bacillariophyta</taxon>
        <taxon>Bacillariophyceae</taxon>
        <taxon>Bacillariophycidae</taxon>
        <taxon>Naviculales</taxon>
        <taxon>Naviculaceae</taxon>
        <taxon>Seminavis</taxon>
    </lineage>
</organism>
<dbReference type="EMBL" id="CAICTM010000356">
    <property type="protein sequence ID" value="CAB9508705.1"/>
    <property type="molecule type" value="Genomic_DNA"/>
</dbReference>
<gene>
    <name evidence="3" type="ORF">SEMRO_357_G125570.1</name>
</gene>
<dbReference type="OrthoDB" id="43067at2759"/>
<dbReference type="PANTHER" id="PTHR23084">
    <property type="entry name" value="PHOSPHATIDYLINOSITOL-4-PHOSPHATE 5-KINASE RELATED"/>
    <property type="match status" value="1"/>
</dbReference>
<sequence>MESINEAPVTGMEESTSSTSRLLEMMTIEATYGDPTENSLMDTCAVSGSLTMSNTAEINTTAATVTGGNNDSRERQNLGSRENLKFKPALPIPPTGSNLKSNTNNMTMMRTRNQPYQHVKKQFTAPDSLPPSSDYRKKDNMPSSTPFFTPARNDDTSSHQHHYHHASPLVVSPLTTDNAGHPSPSPPSATEMAAESPTSVMGMTTISGITPIEKDDEDEEEQAVSPSSSHIENFMEQQHRRHQLRHRLLETNGGRKTNDNHNQQLLDNISHHNDVAPQDLLGRLQKQSSSSNFSGSTGNFPKHNDNEGLISRRLQEIESKKVVLHQKRISLEQRLYEFVDSEKRMRVMISSPSAASLNMTSTSHSPGINVSTLRSPIIIPHSNSPLKPLPPVYNNGDEMVQSYPWTDPRTKQVAYRYSGPLNKMKQPQGWGAMHFMDGQVYEGQIYAGYRWGMGTNRWPDGQVYVGEWDDHSRNGRGTHTWRDGRRVNGQWLGGHLNGRVIFSWPNGACFDGECRMGKKHGRGTHTWADGKLYNGNFVNGKEEGFGSLTQGDWKYRGQFKAGKREGYGMQIWRNKTYDGEWKNNKAHGKGRIVWQNGSTYTGEFRNGKYHGLGVYLWPNGKKYVGSWEDGCKHGQGIYTWPSSKKYDGSYEKGVKSGYGRMTWPDGRMYCGSWKNGKREGRGIQTKADGSMDHCGLWKNDRPQIKSEGGSPSNSICANSFTSAAGVLSLSNSVNLRPQFGEQNTSEEDIVIMEAQTVAVADESLRSPSSGAVRRGSAVIREPQDLPAHSRSLARSPPDVKTIPATPSKMDDVSSIGSGNDASPPAKFIVTPCERISL</sequence>
<dbReference type="SUPFAM" id="SSF82185">
    <property type="entry name" value="Histone H3 K4-specific methyltransferase SET7/9 N-terminal domain"/>
    <property type="match status" value="3"/>
</dbReference>
<keyword evidence="4" id="KW-1185">Reference proteome</keyword>
<feature type="region of interest" description="Disordered" evidence="2">
    <location>
        <begin position="286"/>
        <end position="306"/>
    </location>
</feature>
<dbReference type="FunFam" id="2.20.110.10:FF:000002">
    <property type="entry name" value="Phosphatidylinositol 4-phosphate 5-kinase 8"/>
    <property type="match status" value="1"/>
</dbReference>
<dbReference type="AlphaFoldDB" id="A0A9N8HDT7"/>
<feature type="region of interest" description="Disordered" evidence="2">
    <location>
        <begin position="761"/>
        <end position="826"/>
    </location>
</feature>
<evidence type="ECO:0000313" key="3">
    <source>
        <dbReference type="EMBL" id="CAB9508705.1"/>
    </source>
</evidence>
<keyword evidence="1" id="KW-0677">Repeat</keyword>
<proteinExistence type="predicted"/>
<evidence type="ECO:0000256" key="1">
    <source>
        <dbReference type="ARBA" id="ARBA00022737"/>
    </source>
</evidence>
<dbReference type="Gene3D" id="2.20.110.10">
    <property type="entry name" value="Histone H3 K4-specific methyltransferase SET7/9 N-terminal domain"/>
    <property type="match status" value="5"/>
</dbReference>
<name>A0A9N8HDT7_9STRA</name>
<feature type="compositionally biased region" description="Low complexity" evidence="2">
    <location>
        <begin position="288"/>
        <end position="300"/>
    </location>
</feature>
<dbReference type="SMART" id="SM00698">
    <property type="entry name" value="MORN"/>
    <property type="match status" value="10"/>
</dbReference>
<dbReference type="Pfam" id="PF02493">
    <property type="entry name" value="MORN"/>
    <property type="match status" value="10"/>
</dbReference>
<protein>
    <submittedName>
        <fullName evidence="3">Whole genome shotgun sequence</fullName>
    </submittedName>
</protein>
<dbReference type="PANTHER" id="PTHR23084:SF263">
    <property type="entry name" value="MORN REPEAT-CONTAINING PROTEIN 1"/>
    <property type="match status" value="1"/>
</dbReference>
<reference evidence="3" key="1">
    <citation type="submission" date="2020-06" db="EMBL/GenBank/DDBJ databases">
        <authorList>
            <consortium name="Plant Systems Biology data submission"/>
        </authorList>
    </citation>
    <scope>NUCLEOTIDE SEQUENCE</scope>
    <source>
        <strain evidence="3">D6</strain>
    </source>
</reference>
<comment type="caution">
    <text evidence="3">The sequence shown here is derived from an EMBL/GenBank/DDBJ whole genome shotgun (WGS) entry which is preliminary data.</text>
</comment>
<accession>A0A9N8HDT7</accession>
<dbReference type="Proteomes" id="UP001153069">
    <property type="component" value="Unassembled WGS sequence"/>
</dbReference>